<comment type="caution">
    <text evidence="8">The sequence shown here is derived from an EMBL/GenBank/DDBJ whole genome shotgun (WGS) entry which is preliminary data.</text>
</comment>
<dbReference type="AlphaFoldDB" id="A0A9P4QKX0"/>
<feature type="transmembrane region" description="Helical" evidence="6">
    <location>
        <begin position="199"/>
        <end position="221"/>
    </location>
</feature>
<feature type="transmembrane region" description="Helical" evidence="6">
    <location>
        <begin position="263"/>
        <end position="287"/>
    </location>
</feature>
<gene>
    <name evidence="8" type="ORF">EJ04DRAFT_571001</name>
</gene>
<evidence type="ECO:0000256" key="1">
    <source>
        <dbReference type="ARBA" id="ARBA00004141"/>
    </source>
</evidence>
<evidence type="ECO:0000313" key="9">
    <source>
        <dbReference type="Proteomes" id="UP000799444"/>
    </source>
</evidence>
<feature type="transmembrane region" description="Helical" evidence="6">
    <location>
        <begin position="351"/>
        <end position="371"/>
    </location>
</feature>
<evidence type="ECO:0000259" key="7">
    <source>
        <dbReference type="PROSITE" id="PS50850"/>
    </source>
</evidence>
<reference evidence="8" key="1">
    <citation type="journal article" date="2020" name="Stud. Mycol.">
        <title>101 Dothideomycetes genomes: a test case for predicting lifestyles and emergence of pathogens.</title>
        <authorList>
            <person name="Haridas S."/>
            <person name="Albert R."/>
            <person name="Binder M."/>
            <person name="Bloem J."/>
            <person name="Labutti K."/>
            <person name="Salamov A."/>
            <person name="Andreopoulos B."/>
            <person name="Baker S."/>
            <person name="Barry K."/>
            <person name="Bills G."/>
            <person name="Bluhm B."/>
            <person name="Cannon C."/>
            <person name="Castanera R."/>
            <person name="Culley D."/>
            <person name="Daum C."/>
            <person name="Ezra D."/>
            <person name="Gonzalez J."/>
            <person name="Henrissat B."/>
            <person name="Kuo A."/>
            <person name="Liang C."/>
            <person name="Lipzen A."/>
            <person name="Lutzoni F."/>
            <person name="Magnuson J."/>
            <person name="Mondo S."/>
            <person name="Nolan M."/>
            <person name="Ohm R."/>
            <person name="Pangilinan J."/>
            <person name="Park H.-J."/>
            <person name="Ramirez L."/>
            <person name="Alfaro M."/>
            <person name="Sun H."/>
            <person name="Tritt A."/>
            <person name="Yoshinaga Y."/>
            <person name="Zwiers L.-H."/>
            <person name="Turgeon B."/>
            <person name="Goodwin S."/>
            <person name="Spatafora J."/>
            <person name="Crous P."/>
            <person name="Grigoriev I."/>
        </authorList>
    </citation>
    <scope>NUCLEOTIDE SEQUENCE</scope>
    <source>
        <strain evidence="8">CBS 125425</strain>
    </source>
</reference>
<dbReference type="Pfam" id="PF07690">
    <property type="entry name" value="MFS_1"/>
    <property type="match status" value="1"/>
</dbReference>
<feature type="transmembrane region" description="Helical" evidence="6">
    <location>
        <begin position="409"/>
        <end position="429"/>
    </location>
</feature>
<feature type="transmembrane region" description="Helical" evidence="6">
    <location>
        <begin position="441"/>
        <end position="464"/>
    </location>
</feature>
<dbReference type="Proteomes" id="UP000799444">
    <property type="component" value="Unassembled WGS sequence"/>
</dbReference>
<dbReference type="InterPro" id="IPR020846">
    <property type="entry name" value="MFS_dom"/>
</dbReference>
<accession>A0A9P4QKX0</accession>
<evidence type="ECO:0000256" key="5">
    <source>
        <dbReference type="ARBA" id="ARBA00038347"/>
    </source>
</evidence>
<keyword evidence="4 6" id="KW-0472">Membrane</keyword>
<dbReference type="PROSITE" id="PS50850">
    <property type="entry name" value="MFS"/>
    <property type="match status" value="1"/>
</dbReference>
<keyword evidence="2 6" id="KW-0812">Transmembrane</keyword>
<dbReference type="GO" id="GO:0016020">
    <property type="term" value="C:membrane"/>
    <property type="evidence" value="ECO:0007669"/>
    <property type="project" value="UniProtKB-SubCell"/>
</dbReference>
<feature type="transmembrane region" description="Helical" evidence="6">
    <location>
        <begin position="44"/>
        <end position="71"/>
    </location>
</feature>
<dbReference type="PANTHER" id="PTHR23502">
    <property type="entry name" value="MAJOR FACILITATOR SUPERFAMILY"/>
    <property type="match status" value="1"/>
</dbReference>
<evidence type="ECO:0000313" key="8">
    <source>
        <dbReference type="EMBL" id="KAF2726731.1"/>
    </source>
</evidence>
<feature type="transmembrane region" description="Helical" evidence="6">
    <location>
        <begin position="114"/>
        <end position="131"/>
    </location>
</feature>
<comment type="subcellular location">
    <subcellularLocation>
        <location evidence="1">Membrane</location>
        <topology evidence="1">Multi-pass membrane protein</topology>
    </subcellularLocation>
</comment>
<dbReference type="FunFam" id="1.20.1250.20:FF:000509">
    <property type="entry name" value="MFS general substrate transporter"/>
    <property type="match status" value="1"/>
</dbReference>
<keyword evidence="9" id="KW-1185">Reference proteome</keyword>
<feature type="domain" description="Major facilitator superfamily (MFS) profile" evidence="7">
    <location>
        <begin position="46"/>
        <end position="468"/>
    </location>
</feature>
<dbReference type="InterPro" id="IPR036259">
    <property type="entry name" value="MFS_trans_sf"/>
</dbReference>
<sequence length="480" mass="51852">MRTPEEEPLLEALPDADKPTDVILGFDPNGDPENPREWPAAYKWAIVSLLACTAFTVTFTCISLVPLAGIIVQELDGTSNPSASALLVTIWELGEAGGPLLIAPLSEVLGRYPVVNACNLLFILATLLAALSQSTNALIGMRALTGLAVATNVLSPAIIGDMFDSDQRGSAMSLIMLAPLIGGAVGPAIGGAIAQTLGWRWVLFIACALAVACEILFLSCFKETYSLAILRRRVKKLQSQGHEPRKNSHRDLKKLWESITRPASVLFGSGVLMTMCAWASVSFSYFYVMSITLAEILQHNYNFTPAASGSAFMAFSIGSFVGVFICNATLDRIYIRLRGDDKTMGKPEYRLPLAIVGAFTLPITVIAYGWIVQLHLPVPLLLLAVATLGLTLLLSYIPVAAYVVDACGLFSASAMTGVIVIRCIVATLLPLTTSPLVERMGYGWGFTFYGTLSLCLAPIPIFLLRYGDKWRQRSEYTRDA</sequence>
<evidence type="ECO:0000256" key="2">
    <source>
        <dbReference type="ARBA" id="ARBA00022692"/>
    </source>
</evidence>
<evidence type="ECO:0000256" key="4">
    <source>
        <dbReference type="ARBA" id="ARBA00023136"/>
    </source>
</evidence>
<name>A0A9P4QKX0_9PLEO</name>
<dbReference type="SUPFAM" id="SSF103473">
    <property type="entry name" value="MFS general substrate transporter"/>
    <property type="match status" value="1"/>
</dbReference>
<evidence type="ECO:0000256" key="3">
    <source>
        <dbReference type="ARBA" id="ARBA00022989"/>
    </source>
</evidence>
<feature type="transmembrane region" description="Helical" evidence="6">
    <location>
        <begin position="171"/>
        <end position="193"/>
    </location>
</feature>
<organism evidence="8 9">
    <name type="scientific">Polyplosphaeria fusca</name>
    <dbReference type="NCBI Taxonomy" id="682080"/>
    <lineage>
        <taxon>Eukaryota</taxon>
        <taxon>Fungi</taxon>
        <taxon>Dikarya</taxon>
        <taxon>Ascomycota</taxon>
        <taxon>Pezizomycotina</taxon>
        <taxon>Dothideomycetes</taxon>
        <taxon>Pleosporomycetidae</taxon>
        <taxon>Pleosporales</taxon>
        <taxon>Tetraplosphaeriaceae</taxon>
        <taxon>Polyplosphaeria</taxon>
    </lineage>
</organism>
<dbReference type="OrthoDB" id="5296287at2759"/>
<comment type="similarity">
    <text evidence="5">Belongs to the major facilitator superfamily. CAR1 family.</text>
</comment>
<feature type="transmembrane region" description="Helical" evidence="6">
    <location>
        <begin position="377"/>
        <end position="397"/>
    </location>
</feature>
<keyword evidence="3 6" id="KW-1133">Transmembrane helix</keyword>
<dbReference type="EMBL" id="ML996399">
    <property type="protein sequence ID" value="KAF2726731.1"/>
    <property type="molecule type" value="Genomic_DNA"/>
</dbReference>
<proteinExistence type="inferred from homology"/>
<protein>
    <submittedName>
        <fullName evidence="8">Major facilitator superfamily transporter</fullName>
    </submittedName>
</protein>
<dbReference type="GO" id="GO:0022857">
    <property type="term" value="F:transmembrane transporter activity"/>
    <property type="evidence" value="ECO:0007669"/>
    <property type="project" value="InterPro"/>
</dbReference>
<dbReference type="Gene3D" id="1.20.1250.20">
    <property type="entry name" value="MFS general substrate transporter like domains"/>
    <property type="match status" value="1"/>
</dbReference>
<dbReference type="InterPro" id="IPR011701">
    <property type="entry name" value="MFS"/>
</dbReference>
<feature type="transmembrane region" description="Helical" evidence="6">
    <location>
        <begin position="83"/>
        <end position="102"/>
    </location>
</feature>
<feature type="transmembrane region" description="Helical" evidence="6">
    <location>
        <begin position="307"/>
        <end position="330"/>
    </location>
</feature>
<feature type="transmembrane region" description="Helical" evidence="6">
    <location>
        <begin position="137"/>
        <end position="159"/>
    </location>
</feature>
<dbReference type="PANTHER" id="PTHR23502:SF163">
    <property type="entry name" value="MAJOR FACILITATOR SUPERFAMILY (MFS) PROFILE DOMAIN-CONTAINING PROTEIN"/>
    <property type="match status" value="1"/>
</dbReference>
<evidence type="ECO:0000256" key="6">
    <source>
        <dbReference type="SAM" id="Phobius"/>
    </source>
</evidence>